<feature type="region of interest" description="Disordered" evidence="1">
    <location>
        <begin position="62"/>
        <end position="98"/>
    </location>
</feature>
<accession>A0ABS3XF34</accession>
<dbReference type="RefSeq" id="WP_209241131.1">
    <property type="nucleotide sequence ID" value="NZ_JADKMA010000106.1"/>
</dbReference>
<feature type="compositionally biased region" description="Low complexity" evidence="1">
    <location>
        <begin position="85"/>
        <end position="98"/>
    </location>
</feature>
<keyword evidence="3" id="KW-1185">Reference proteome</keyword>
<name>A0ABS3XF34_9ACTN</name>
<organism evidence="2 3">
    <name type="scientific">Streptomyces oryzae</name>
    <dbReference type="NCBI Taxonomy" id="1434886"/>
    <lineage>
        <taxon>Bacteria</taxon>
        <taxon>Bacillati</taxon>
        <taxon>Actinomycetota</taxon>
        <taxon>Actinomycetes</taxon>
        <taxon>Kitasatosporales</taxon>
        <taxon>Streptomycetaceae</taxon>
        <taxon>Streptomyces</taxon>
    </lineage>
</organism>
<protein>
    <submittedName>
        <fullName evidence="2">Uncharacterized protein</fullName>
    </submittedName>
</protein>
<proteinExistence type="predicted"/>
<evidence type="ECO:0000256" key="1">
    <source>
        <dbReference type="SAM" id="MobiDB-lite"/>
    </source>
</evidence>
<evidence type="ECO:0000313" key="2">
    <source>
        <dbReference type="EMBL" id="MBO8194000.1"/>
    </source>
</evidence>
<gene>
    <name evidence="2" type="ORF">ITI46_20370</name>
</gene>
<reference evidence="2 3" key="1">
    <citation type="submission" date="2020-11" db="EMBL/GenBank/DDBJ databases">
        <title>Streptomyces spirodelae sp. nov., isolated from duckweed.</title>
        <authorList>
            <person name="Saimee Y."/>
            <person name="Duangmal K."/>
        </authorList>
    </citation>
    <scope>NUCLEOTIDE SEQUENCE [LARGE SCALE GENOMIC DNA]</scope>
    <source>
        <strain evidence="2 3">S16-07</strain>
    </source>
</reference>
<evidence type="ECO:0000313" key="3">
    <source>
        <dbReference type="Proteomes" id="UP001519064"/>
    </source>
</evidence>
<comment type="caution">
    <text evidence="2">The sequence shown here is derived from an EMBL/GenBank/DDBJ whole genome shotgun (WGS) entry which is preliminary data.</text>
</comment>
<sequence>MSRLRCALLDDFQAVGTSLADWSPVEERIDVGNVRDAPLGSILNGTAMTAAQTHIRTVVVARDGGDEDDDDSGDDGCNPVGDGECSPGFPSSSCSPRN</sequence>
<dbReference type="Proteomes" id="UP001519064">
    <property type="component" value="Unassembled WGS sequence"/>
</dbReference>
<dbReference type="EMBL" id="JADKMA010000106">
    <property type="protein sequence ID" value="MBO8194000.1"/>
    <property type="molecule type" value="Genomic_DNA"/>
</dbReference>
<feature type="compositionally biased region" description="Acidic residues" evidence="1">
    <location>
        <begin position="65"/>
        <end position="74"/>
    </location>
</feature>